<reference evidence="1" key="1">
    <citation type="submission" date="2020-02" db="EMBL/GenBank/DDBJ databases">
        <authorList>
            <person name="Meier V. D."/>
        </authorList>
    </citation>
    <scope>NUCLEOTIDE SEQUENCE</scope>
    <source>
        <strain evidence="1">AVDCRST_MAG89</strain>
    </source>
</reference>
<protein>
    <submittedName>
        <fullName evidence="1">Uncharacterized protein</fullName>
    </submittedName>
</protein>
<accession>A0A6J4LT29</accession>
<evidence type="ECO:0000313" key="1">
    <source>
        <dbReference type="EMBL" id="CAA9339120.1"/>
    </source>
</evidence>
<sequence>MVRKCGSELQDGAAVDRVAVPHSRTHALTHFSPRPAACA</sequence>
<proteinExistence type="predicted"/>
<dbReference type="AlphaFoldDB" id="A0A6J4LT29"/>
<gene>
    <name evidence="1" type="ORF">AVDCRST_MAG89-2538</name>
</gene>
<name>A0A6J4LT29_9BACT</name>
<dbReference type="EMBL" id="CADCTV010000530">
    <property type="protein sequence ID" value="CAA9339120.1"/>
    <property type="molecule type" value="Genomic_DNA"/>
</dbReference>
<organism evidence="1">
    <name type="scientific">uncultured Gemmatimonadota bacterium</name>
    <dbReference type="NCBI Taxonomy" id="203437"/>
    <lineage>
        <taxon>Bacteria</taxon>
        <taxon>Pseudomonadati</taxon>
        <taxon>Gemmatimonadota</taxon>
        <taxon>environmental samples</taxon>
    </lineage>
</organism>